<dbReference type="PANTHER" id="PTHR28022">
    <property type="entry name" value="GPI MANNOSYLTRANSFERASE 2 SUBUNIT PGA1"/>
    <property type="match status" value="1"/>
</dbReference>
<keyword evidence="2" id="KW-0732">Signal</keyword>
<gene>
    <name evidence="3" type="ORF">NA57DRAFT_77673</name>
</gene>
<keyword evidence="4" id="KW-1185">Reference proteome</keyword>
<protein>
    <submittedName>
        <fullName evidence="3">Uncharacterized protein</fullName>
    </submittedName>
</protein>
<keyword evidence="1" id="KW-0812">Transmembrane</keyword>
<dbReference type="AlphaFoldDB" id="A0A9P4I916"/>
<dbReference type="Proteomes" id="UP000799772">
    <property type="component" value="Unassembled WGS sequence"/>
</dbReference>
<comment type="caution">
    <text evidence="3">The sequence shown here is derived from an EMBL/GenBank/DDBJ whole genome shotgun (WGS) entry which is preliminary data.</text>
</comment>
<dbReference type="GO" id="GO:0031501">
    <property type="term" value="C:mannosyltransferase complex"/>
    <property type="evidence" value="ECO:0007669"/>
    <property type="project" value="TreeGrafter"/>
</dbReference>
<sequence length="231" mass="26038">MRWTSFVVTLLPTAFANVEKTIFKAPPSITIPQTQPNFEHLCLHTLTPSRPTLNTDLAARFPSEQAPRGIESWHLLDDLSEGQRHELRICWAAIQPTEFWLNVYTLNEVFDAPSLVTSLAAYSEQRKERASCGSRSTLNPDTGTGNRRSLLFLRVQSAADYFTTNNTLMRNPPDVHVDIILDPYVLGIFPRSLLPTAVYLLSLTIIGWYLSGYLWSIISKPPRANTKAHKA</sequence>
<proteinExistence type="predicted"/>
<accession>A0A9P4I916</accession>
<keyword evidence="1" id="KW-0472">Membrane</keyword>
<dbReference type="InterPro" id="IPR019433">
    <property type="entry name" value="GPI_ManTrfase_II_coact_Pga1"/>
</dbReference>
<dbReference type="PANTHER" id="PTHR28022:SF1">
    <property type="entry name" value="GPI MANNOSYLTRANSFERASE 2 SUBUNIT PGA1"/>
    <property type="match status" value="1"/>
</dbReference>
<dbReference type="GO" id="GO:0005789">
    <property type="term" value="C:endoplasmic reticulum membrane"/>
    <property type="evidence" value="ECO:0007669"/>
    <property type="project" value="TreeGrafter"/>
</dbReference>
<dbReference type="EMBL" id="ML978128">
    <property type="protein sequence ID" value="KAF2097416.1"/>
    <property type="molecule type" value="Genomic_DNA"/>
</dbReference>
<organism evidence="3 4">
    <name type="scientific">Rhizodiscina lignyota</name>
    <dbReference type="NCBI Taxonomy" id="1504668"/>
    <lineage>
        <taxon>Eukaryota</taxon>
        <taxon>Fungi</taxon>
        <taxon>Dikarya</taxon>
        <taxon>Ascomycota</taxon>
        <taxon>Pezizomycotina</taxon>
        <taxon>Dothideomycetes</taxon>
        <taxon>Pleosporomycetidae</taxon>
        <taxon>Aulographales</taxon>
        <taxon>Rhizodiscinaceae</taxon>
        <taxon>Rhizodiscina</taxon>
    </lineage>
</organism>
<reference evidence="3" key="1">
    <citation type="journal article" date="2020" name="Stud. Mycol.">
        <title>101 Dothideomycetes genomes: a test case for predicting lifestyles and emergence of pathogens.</title>
        <authorList>
            <person name="Haridas S."/>
            <person name="Albert R."/>
            <person name="Binder M."/>
            <person name="Bloem J."/>
            <person name="Labutti K."/>
            <person name="Salamov A."/>
            <person name="Andreopoulos B."/>
            <person name="Baker S."/>
            <person name="Barry K."/>
            <person name="Bills G."/>
            <person name="Bluhm B."/>
            <person name="Cannon C."/>
            <person name="Castanera R."/>
            <person name="Culley D."/>
            <person name="Daum C."/>
            <person name="Ezra D."/>
            <person name="Gonzalez J."/>
            <person name="Henrissat B."/>
            <person name="Kuo A."/>
            <person name="Liang C."/>
            <person name="Lipzen A."/>
            <person name="Lutzoni F."/>
            <person name="Magnuson J."/>
            <person name="Mondo S."/>
            <person name="Nolan M."/>
            <person name="Ohm R."/>
            <person name="Pangilinan J."/>
            <person name="Park H.-J."/>
            <person name="Ramirez L."/>
            <person name="Alfaro M."/>
            <person name="Sun H."/>
            <person name="Tritt A."/>
            <person name="Yoshinaga Y."/>
            <person name="Zwiers L.-H."/>
            <person name="Turgeon B."/>
            <person name="Goodwin S."/>
            <person name="Spatafora J."/>
            <person name="Crous P."/>
            <person name="Grigoriev I."/>
        </authorList>
    </citation>
    <scope>NUCLEOTIDE SEQUENCE</scope>
    <source>
        <strain evidence="3">CBS 133067</strain>
    </source>
</reference>
<name>A0A9P4I916_9PEZI</name>
<dbReference type="GO" id="GO:0000030">
    <property type="term" value="F:mannosyltransferase activity"/>
    <property type="evidence" value="ECO:0007669"/>
    <property type="project" value="TreeGrafter"/>
</dbReference>
<evidence type="ECO:0000313" key="3">
    <source>
        <dbReference type="EMBL" id="KAF2097416.1"/>
    </source>
</evidence>
<evidence type="ECO:0000313" key="4">
    <source>
        <dbReference type="Proteomes" id="UP000799772"/>
    </source>
</evidence>
<dbReference type="GO" id="GO:0006506">
    <property type="term" value="P:GPI anchor biosynthetic process"/>
    <property type="evidence" value="ECO:0007669"/>
    <property type="project" value="TreeGrafter"/>
</dbReference>
<feature type="chain" id="PRO_5040208980" evidence="2">
    <location>
        <begin position="17"/>
        <end position="231"/>
    </location>
</feature>
<feature type="transmembrane region" description="Helical" evidence="1">
    <location>
        <begin position="197"/>
        <end position="218"/>
    </location>
</feature>
<feature type="signal peptide" evidence="2">
    <location>
        <begin position="1"/>
        <end position="16"/>
    </location>
</feature>
<evidence type="ECO:0000256" key="2">
    <source>
        <dbReference type="SAM" id="SignalP"/>
    </source>
</evidence>
<dbReference type="OrthoDB" id="3360032at2759"/>
<evidence type="ECO:0000256" key="1">
    <source>
        <dbReference type="SAM" id="Phobius"/>
    </source>
</evidence>
<keyword evidence="1" id="KW-1133">Transmembrane helix</keyword>